<sequence>MFVASFANLEGCPADDKVTVFDATLYVDVPSTMSKILMTSLTHLLCVILRRNKCPPADYLSSLILPVVGSERERLQIEPLCKFKTAGPSFETFLKEKSLQFLAALRLSYTTASGKTVLGVYGLLEAANATNAREVYRLAVDSEDASTTPENLGGIARLGQALAVIHDLIKELPPGTLCIVTSDNLLQFYAYGQCIKIRFPEKQLKLEDNIQTMVRKGTHLLHNFGSKRRDFVVQLEDLYQDVSQSFIRFFGSRGRLRHWWTGARAAIKNAVSPGASSDEEKDDEEEDDSFDERYHSEHTLSTHSLNSS</sequence>
<feature type="region of interest" description="Disordered" evidence="1">
    <location>
        <begin position="271"/>
        <end position="308"/>
    </location>
</feature>
<dbReference type="EMBL" id="UYRU01079169">
    <property type="protein sequence ID" value="VDN29862.1"/>
    <property type="molecule type" value="Genomic_DNA"/>
</dbReference>
<protein>
    <submittedName>
        <fullName evidence="2">Uncharacterized protein</fullName>
    </submittedName>
</protein>
<dbReference type="AlphaFoldDB" id="A0A3P7QDA5"/>
<keyword evidence="3" id="KW-1185">Reference proteome</keyword>
<dbReference type="Proteomes" id="UP000281553">
    <property type="component" value="Unassembled WGS sequence"/>
</dbReference>
<name>A0A3P7QDA5_DIBLA</name>
<reference evidence="2 3" key="1">
    <citation type="submission" date="2018-11" db="EMBL/GenBank/DDBJ databases">
        <authorList>
            <consortium name="Pathogen Informatics"/>
        </authorList>
    </citation>
    <scope>NUCLEOTIDE SEQUENCE [LARGE SCALE GENOMIC DNA]</scope>
</reference>
<evidence type="ECO:0000313" key="3">
    <source>
        <dbReference type="Proteomes" id="UP000281553"/>
    </source>
</evidence>
<proteinExistence type="predicted"/>
<evidence type="ECO:0000313" key="2">
    <source>
        <dbReference type="EMBL" id="VDN29862.1"/>
    </source>
</evidence>
<feature type="compositionally biased region" description="Acidic residues" evidence="1">
    <location>
        <begin position="277"/>
        <end position="290"/>
    </location>
</feature>
<organism evidence="2 3">
    <name type="scientific">Dibothriocephalus latus</name>
    <name type="common">Fish tapeworm</name>
    <name type="synonym">Diphyllobothrium latum</name>
    <dbReference type="NCBI Taxonomy" id="60516"/>
    <lineage>
        <taxon>Eukaryota</taxon>
        <taxon>Metazoa</taxon>
        <taxon>Spiralia</taxon>
        <taxon>Lophotrochozoa</taxon>
        <taxon>Platyhelminthes</taxon>
        <taxon>Cestoda</taxon>
        <taxon>Eucestoda</taxon>
        <taxon>Diphyllobothriidea</taxon>
        <taxon>Diphyllobothriidae</taxon>
        <taxon>Dibothriocephalus</taxon>
    </lineage>
</organism>
<dbReference type="OrthoDB" id="6284622at2759"/>
<feature type="compositionally biased region" description="Basic and acidic residues" evidence="1">
    <location>
        <begin position="291"/>
        <end position="300"/>
    </location>
</feature>
<gene>
    <name evidence="2" type="ORF">DILT_LOCUS15438</name>
</gene>
<evidence type="ECO:0000256" key="1">
    <source>
        <dbReference type="SAM" id="MobiDB-lite"/>
    </source>
</evidence>
<accession>A0A3P7QDA5</accession>